<gene>
    <name evidence="1" type="ORF">A4A49_55767</name>
</gene>
<evidence type="ECO:0008006" key="3">
    <source>
        <dbReference type="Google" id="ProtNLM"/>
    </source>
</evidence>
<dbReference type="Proteomes" id="UP000187609">
    <property type="component" value="Unassembled WGS sequence"/>
</dbReference>
<sequence>SRHGLYLLQSSTRASPSRYRIYNASLFQYIEIPCPQKPSLCIALDFVFSVQAVKLLSVHEDHHQSLGYEILSVGFAGNTYRWRPVEVQNINECRNRKRDRIQVFFGRGSVAYCISWDNADIGVDVFDMENESYIGHTNFPKGNFFPKLCTTNLLDWNGQLSFAEIVKDELHVLVLEDHKK</sequence>
<dbReference type="Gramene" id="OIT38522">
    <property type="protein sequence ID" value="OIT38522"/>
    <property type="gene ID" value="A4A49_55767"/>
</dbReference>
<organism evidence="1 2">
    <name type="scientific">Nicotiana attenuata</name>
    <name type="common">Coyote tobacco</name>
    <dbReference type="NCBI Taxonomy" id="49451"/>
    <lineage>
        <taxon>Eukaryota</taxon>
        <taxon>Viridiplantae</taxon>
        <taxon>Streptophyta</taxon>
        <taxon>Embryophyta</taxon>
        <taxon>Tracheophyta</taxon>
        <taxon>Spermatophyta</taxon>
        <taxon>Magnoliopsida</taxon>
        <taxon>eudicotyledons</taxon>
        <taxon>Gunneridae</taxon>
        <taxon>Pentapetalae</taxon>
        <taxon>asterids</taxon>
        <taxon>lamiids</taxon>
        <taxon>Solanales</taxon>
        <taxon>Solanaceae</taxon>
        <taxon>Nicotianoideae</taxon>
        <taxon>Nicotianeae</taxon>
        <taxon>Nicotiana</taxon>
    </lineage>
</organism>
<proteinExistence type="predicted"/>
<feature type="non-terminal residue" evidence="1">
    <location>
        <position position="180"/>
    </location>
</feature>
<keyword evidence="2" id="KW-1185">Reference proteome</keyword>
<evidence type="ECO:0000313" key="2">
    <source>
        <dbReference type="Proteomes" id="UP000187609"/>
    </source>
</evidence>
<name>A0A314LAB3_NICAT</name>
<protein>
    <recommendedName>
        <fullName evidence="3">F-box associated domain-containing protein</fullName>
    </recommendedName>
</protein>
<dbReference type="STRING" id="49451.A0A314LAB3"/>
<feature type="non-terminal residue" evidence="1">
    <location>
        <position position="1"/>
    </location>
</feature>
<comment type="caution">
    <text evidence="1">The sequence shown here is derived from an EMBL/GenBank/DDBJ whole genome shotgun (WGS) entry which is preliminary data.</text>
</comment>
<evidence type="ECO:0000313" key="1">
    <source>
        <dbReference type="EMBL" id="OIT38522.1"/>
    </source>
</evidence>
<dbReference type="AlphaFoldDB" id="A0A314LAB3"/>
<accession>A0A314LAB3</accession>
<reference evidence="1" key="1">
    <citation type="submission" date="2016-11" db="EMBL/GenBank/DDBJ databases">
        <title>The genome of Nicotiana attenuata.</title>
        <authorList>
            <person name="Xu S."/>
            <person name="Brockmoeller T."/>
            <person name="Gaquerel E."/>
            <person name="Navarro A."/>
            <person name="Kuhl H."/>
            <person name="Gase K."/>
            <person name="Ling Z."/>
            <person name="Zhou W."/>
            <person name="Kreitzer C."/>
            <person name="Stanke M."/>
            <person name="Tang H."/>
            <person name="Lyons E."/>
            <person name="Pandey P."/>
            <person name="Pandey S.P."/>
            <person name="Timmermann B."/>
            <person name="Baldwin I.T."/>
        </authorList>
    </citation>
    <scope>NUCLEOTIDE SEQUENCE [LARGE SCALE GENOMIC DNA]</scope>
    <source>
        <strain evidence="1">UT</strain>
    </source>
</reference>
<dbReference type="EMBL" id="MJEQ01000200">
    <property type="protein sequence ID" value="OIT38522.1"/>
    <property type="molecule type" value="Genomic_DNA"/>
</dbReference>